<reference evidence="2 3" key="1">
    <citation type="submission" date="2019-04" db="EMBL/GenBank/DDBJ databases">
        <authorList>
            <person name="Park S."/>
            <person name="Yoon J.-H."/>
        </authorList>
    </citation>
    <scope>NUCLEOTIDE SEQUENCE [LARGE SCALE GENOMIC DNA]</scope>
    <source>
        <strain evidence="2 3">HJM-18</strain>
    </source>
</reference>
<proteinExistence type="predicted"/>
<feature type="signal peptide" evidence="1">
    <location>
        <begin position="1"/>
        <end position="28"/>
    </location>
</feature>
<keyword evidence="1" id="KW-0732">Signal</keyword>
<dbReference type="Gene3D" id="3.40.190.10">
    <property type="entry name" value="Periplasmic binding protein-like II"/>
    <property type="match status" value="1"/>
</dbReference>
<dbReference type="Proteomes" id="UP000298325">
    <property type="component" value="Unassembled WGS sequence"/>
</dbReference>
<dbReference type="AlphaFoldDB" id="A0A4Z1C1E3"/>
<keyword evidence="3" id="KW-1185">Reference proteome</keyword>
<dbReference type="OrthoDB" id="5368544at2"/>
<dbReference type="SUPFAM" id="SSF53850">
    <property type="entry name" value="Periplasmic binding protein-like II"/>
    <property type="match status" value="1"/>
</dbReference>
<comment type="caution">
    <text evidence="2">The sequence shown here is derived from an EMBL/GenBank/DDBJ whole genome shotgun (WGS) entry which is preliminary data.</text>
</comment>
<evidence type="ECO:0000313" key="3">
    <source>
        <dbReference type="Proteomes" id="UP000298325"/>
    </source>
</evidence>
<protein>
    <submittedName>
        <fullName evidence="2">Phosphate ABC transporter substrate-binding protein</fullName>
    </submittedName>
</protein>
<feature type="chain" id="PRO_5021450144" evidence="1">
    <location>
        <begin position="29"/>
        <end position="147"/>
    </location>
</feature>
<organism evidence="2 3">
    <name type="scientific">Marinobacter confluentis</name>
    <dbReference type="NCBI Taxonomy" id="1697557"/>
    <lineage>
        <taxon>Bacteria</taxon>
        <taxon>Pseudomonadati</taxon>
        <taxon>Pseudomonadota</taxon>
        <taxon>Gammaproteobacteria</taxon>
        <taxon>Pseudomonadales</taxon>
        <taxon>Marinobacteraceae</taxon>
        <taxon>Marinobacter</taxon>
    </lineage>
</organism>
<sequence length="147" mass="15928">MRILSRKVPGRLTLALATLMMLSPIASAELVIIVHPGGPDSITRQQVRDIYLNRSSQMPDGQRAVAFELAPGNSMRDEFNDLITERSDAWLKAFWSRQVLTGKGQPPTEMSSASGMKSVVSSTLGAIGYLDSTLVDDSVKVALTPQP</sequence>
<accession>A0A4Z1C1E3</accession>
<gene>
    <name evidence="2" type="ORF">E5Q11_13835</name>
</gene>
<evidence type="ECO:0000313" key="2">
    <source>
        <dbReference type="EMBL" id="TGN38812.1"/>
    </source>
</evidence>
<name>A0A4Z1C1E3_9GAMM</name>
<evidence type="ECO:0000256" key="1">
    <source>
        <dbReference type="SAM" id="SignalP"/>
    </source>
</evidence>
<dbReference type="EMBL" id="SRPF01000004">
    <property type="protein sequence ID" value="TGN38812.1"/>
    <property type="molecule type" value="Genomic_DNA"/>
</dbReference>
<dbReference type="RefSeq" id="WP_135804037.1">
    <property type="nucleotide sequence ID" value="NZ_SRPF01000004.1"/>
</dbReference>